<evidence type="ECO:0000313" key="3">
    <source>
        <dbReference type="Proteomes" id="UP000626092"/>
    </source>
</evidence>
<feature type="transmembrane region" description="Helical" evidence="1">
    <location>
        <begin position="248"/>
        <end position="266"/>
    </location>
</feature>
<proteinExistence type="predicted"/>
<dbReference type="PANTHER" id="PTHR31414:SF16">
    <property type="entry name" value="TRANSMEMBRANE PROTEIN"/>
    <property type="match status" value="1"/>
</dbReference>
<keyword evidence="1" id="KW-0812">Transmembrane</keyword>
<comment type="caution">
    <text evidence="2">The sequence shown here is derived from an EMBL/GenBank/DDBJ whole genome shotgun (WGS) entry which is preliminary data.</text>
</comment>
<dbReference type="GO" id="GO:0016020">
    <property type="term" value="C:membrane"/>
    <property type="evidence" value="ECO:0007669"/>
    <property type="project" value="TreeGrafter"/>
</dbReference>
<keyword evidence="1" id="KW-0472">Membrane</keyword>
<sequence>MLLSFGQDGFHGEAMHILKYVVNQSDLQILRNVTESLLQAKTLNVAQVFLPSNVKDEIDKLNEDLNTACCADMLSQKTSRTVLSILGHKHATNIFVVRLWLLIAVTFILCGGFASTQEKVILMFFSAISNTCMAMGEWVDTSQAETTLSISFHVLTKEPQTGPSLRANNPRYYNQSGRSMPPLCYPYDGQLQVRQCTSFEMSMANASLIWLNFTCKVSGSGLCTSVGWVTPDMYGQLVAAINTVNAALARILVRVMLCVALWLLYANRSQRGEG</sequence>
<keyword evidence="3" id="KW-1185">Reference proteome</keyword>
<feature type="transmembrane region" description="Helical" evidence="1">
    <location>
        <begin position="95"/>
        <end position="114"/>
    </location>
</feature>
<reference evidence="2" key="1">
    <citation type="submission" date="2019-11" db="EMBL/GenBank/DDBJ databases">
        <authorList>
            <person name="Liu Y."/>
            <person name="Hou J."/>
            <person name="Li T.-Q."/>
            <person name="Guan C.-H."/>
            <person name="Wu X."/>
            <person name="Wu H.-Z."/>
            <person name="Ling F."/>
            <person name="Zhang R."/>
            <person name="Shi X.-G."/>
            <person name="Ren J.-P."/>
            <person name="Chen E.-F."/>
            <person name="Sun J.-M."/>
        </authorList>
    </citation>
    <scope>NUCLEOTIDE SEQUENCE</scope>
    <source>
        <strain evidence="2">Adult_tree_wgs_1</strain>
        <tissue evidence="2">Leaves</tissue>
    </source>
</reference>
<dbReference type="Proteomes" id="UP000626092">
    <property type="component" value="Unassembled WGS sequence"/>
</dbReference>
<protein>
    <submittedName>
        <fullName evidence="2">Uncharacterized protein</fullName>
    </submittedName>
</protein>
<dbReference type="EMBL" id="WJXA01000009">
    <property type="protein sequence ID" value="KAF7131624.1"/>
    <property type="molecule type" value="Genomic_DNA"/>
</dbReference>
<keyword evidence="1" id="KW-1133">Transmembrane helix</keyword>
<accession>A0A834GG48</accession>
<evidence type="ECO:0000256" key="1">
    <source>
        <dbReference type="SAM" id="Phobius"/>
    </source>
</evidence>
<feature type="transmembrane region" description="Helical" evidence="1">
    <location>
        <begin position="208"/>
        <end position="228"/>
    </location>
</feature>
<gene>
    <name evidence="2" type="ORF">RHSIM_Rhsim09G0095400</name>
</gene>
<dbReference type="AlphaFoldDB" id="A0A834GG48"/>
<organism evidence="2 3">
    <name type="scientific">Rhododendron simsii</name>
    <name type="common">Sims's rhododendron</name>
    <dbReference type="NCBI Taxonomy" id="118357"/>
    <lineage>
        <taxon>Eukaryota</taxon>
        <taxon>Viridiplantae</taxon>
        <taxon>Streptophyta</taxon>
        <taxon>Embryophyta</taxon>
        <taxon>Tracheophyta</taxon>
        <taxon>Spermatophyta</taxon>
        <taxon>Magnoliopsida</taxon>
        <taxon>eudicotyledons</taxon>
        <taxon>Gunneridae</taxon>
        <taxon>Pentapetalae</taxon>
        <taxon>asterids</taxon>
        <taxon>Ericales</taxon>
        <taxon>Ericaceae</taxon>
        <taxon>Ericoideae</taxon>
        <taxon>Rhodoreae</taxon>
        <taxon>Rhododendron</taxon>
    </lineage>
</organism>
<dbReference type="OrthoDB" id="1937321at2759"/>
<dbReference type="InterPro" id="IPR040283">
    <property type="entry name" value="DDB_G0292058-like"/>
</dbReference>
<dbReference type="PANTHER" id="PTHR31414">
    <property type="entry name" value="TRANSMEMBRANE PROTEIN DDB_G0292058"/>
    <property type="match status" value="1"/>
</dbReference>
<evidence type="ECO:0000313" key="2">
    <source>
        <dbReference type="EMBL" id="KAF7131624.1"/>
    </source>
</evidence>
<name>A0A834GG48_RHOSS</name>